<dbReference type="Gramene" id="TVU07856">
    <property type="protein sequence ID" value="TVU07856"/>
    <property type="gene ID" value="EJB05_41228"/>
</dbReference>
<reference evidence="2 3" key="1">
    <citation type="journal article" date="2019" name="Sci. Rep.">
        <title>A high-quality genome of Eragrostis curvula grass provides insights into Poaceae evolution and supports new strategies to enhance forage quality.</title>
        <authorList>
            <person name="Carballo J."/>
            <person name="Santos B.A.C.M."/>
            <person name="Zappacosta D."/>
            <person name="Garbus I."/>
            <person name="Selva J.P."/>
            <person name="Gallo C.A."/>
            <person name="Diaz A."/>
            <person name="Albertini E."/>
            <person name="Caccamo M."/>
            <person name="Echenique V."/>
        </authorList>
    </citation>
    <scope>NUCLEOTIDE SEQUENCE [LARGE SCALE GENOMIC DNA]</scope>
    <source>
        <strain evidence="3">cv. Victoria</strain>
        <tissue evidence="2">Leaf</tissue>
    </source>
</reference>
<feature type="compositionally biased region" description="Polar residues" evidence="1">
    <location>
        <begin position="326"/>
        <end position="355"/>
    </location>
</feature>
<keyword evidence="3" id="KW-1185">Reference proteome</keyword>
<protein>
    <submittedName>
        <fullName evidence="2">Uncharacterized protein</fullName>
    </submittedName>
</protein>
<feature type="compositionally biased region" description="Basic and acidic residues" evidence="1">
    <location>
        <begin position="27"/>
        <end position="53"/>
    </location>
</feature>
<dbReference type="AlphaFoldDB" id="A0A5J9T910"/>
<accession>A0A5J9T910</accession>
<feature type="compositionally biased region" description="Polar residues" evidence="1">
    <location>
        <begin position="492"/>
        <end position="503"/>
    </location>
</feature>
<feature type="compositionally biased region" description="Basic and acidic residues" evidence="1">
    <location>
        <begin position="430"/>
        <end position="447"/>
    </location>
</feature>
<dbReference type="PANTHER" id="PTHR33700:SF3">
    <property type="entry name" value="OS06G0554300 PROTEIN"/>
    <property type="match status" value="1"/>
</dbReference>
<evidence type="ECO:0000313" key="2">
    <source>
        <dbReference type="EMBL" id="TVU07856.1"/>
    </source>
</evidence>
<feature type="compositionally biased region" description="Polar residues" evidence="1">
    <location>
        <begin position="414"/>
        <end position="429"/>
    </location>
</feature>
<dbReference type="PANTHER" id="PTHR33700">
    <property type="entry name" value="MYB-LIKE PROTEIN X"/>
    <property type="match status" value="1"/>
</dbReference>
<comment type="caution">
    <text evidence="2">The sequence shown here is derived from an EMBL/GenBank/DDBJ whole genome shotgun (WGS) entry which is preliminary data.</text>
</comment>
<feature type="compositionally biased region" description="Basic and acidic residues" evidence="1">
    <location>
        <begin position="225"/>
        <end position="271"/>
    </location>
</feature>
<name>A0A5J9T910_9POAL</name>
<dbReference type="EMBL" id="RWGY01000039">
    <property type="protein sequence ID" value="TVU07856.1"/>
    <property type="molecule type" value="Genomic_DNA"/>
</dbReference>
<dbReference type="OrthoDB" id="775386at2759"/>
<feature type="region of interest" description="Disordered" evidence="1">
    <location>
        <begin position="1"/>
        <end position="82"/>
    </location>
</feature>
<feature type="compositionally biased region" description="Polar residues" evidence="1">
    <location>
        <begin position="542"/>
        <end position="569"/>
    </location>
</feature>
<feature type="compositionally biased region" description="Basic and acidic residues" evidence="1">
    <location>
        <begin position="291"/>
        <end position="325"/>
    </location>
</feature>
<gene>
    <name evidence="2" type="ORF">EJB05_41228</name>
</gene>
<sequence length="602" mass="63626">MAPNHHARADPDPVTSACPLPPSSRQTRRDSADRIGGGKERAKGSGRAHDHVHVRNQATRSTNPHAPHSYSYAPQPTHQRRAGVLRGHAAVARTSHLESCRHCSALAALPPSLPPSDGAIGGAPLLPVTPGHQFVKMLHHSNSRNQRNRGSRIKTLLQATLLLGVVFWLLYQVKHSYAKKNEYLDDTEDQLAHNDRSMFQGRKEKAGSYNDNKVGMDGENSDVITKPEEGDANHHSDASGHSDEKGGETVFDKDSTDMHEDDKRNTERSEAEEGQVNNSDGNTEAQNNNNEDEKAGHSEEDKHDTESNSDAESKSEAHSTADDVTQHNQAQEENTDETNGTSQGEESTNADQTNASGSGSDGEGGEKKELMDTQTGSESLPGDANADTNGGHDAGSLPDETGNVPSVHTDKSQNDASENQGDAASTTSDSSEHSITEDVRIETRLEDVAASTSSETTSSHDKGNSVESDSSDRTNAEEKNGTASGDDEKSAETVTSSGANSDEGSAMTEATNAQAANTETGNSQGDSSGDAVTGSSEEAKPVSNQSDGATETSNNGEQVDTKIETITSTNDEHKESQGGDGSSGSNDSNGSHPEQTGNTESQ</sequence>
<dbReference type="Proteomes" id="UP000324897">
    <property type="component" value="Chromosome 3"/>
</dbReference>
<organism evidence="2 3">
    <name type="scientific">Eragrostis curvula</name>
    <name type="common">weeping love grass</name>
    <dbReference type="NCBI Taxonomy" id="38414"/>
    <lineage>
        <taxon>Eukaryota</taxon>
        <taxon>Viridiplantae</taxon>
        <taxon>Streptophyta</taxon>
        <taxon>Embryophyta</taxon>
        <taxon>Tracheophyta</taxon>
        <taxon>Spermatophyta</taxon>
        <taxon>Magnoliopsida</taxon>
        <taxon>Liliopsida</taxon>
        <taxon>Poales</taxon>
        <taxon>Poaceae</taxon>
        <taxon>PACMAD clade</taxon>
        <taxon>Chloridoideae</taxon>
        <taxon>Eragrostideae</taxon>
        <taxon>Eragrostidinae</taxon>
        <taxon>Eragrostis</taxon>
    </lineage>
</organism>
<feature type="compositionally biased region" description="Polar residues" evidence="1">
    <location>
        <begin position="592"/>
        <end position="602"/>
    </location>
</feature>
<feature type="compositionally biased region" description="Polar residues" evidence="1">
    <location>
        <begin position="275"/>
        <end position="289"/>
    </location>
</feature>
<evidence type="ECO:0000313" key="3">
    <source>
        <dbReference type="Proteomes" id="UP000324897"/>
    </source>
</evidence>
<feature type="non-terminal residue" evidence="2">
    <location>
        <position position="1"/>
    </location>
</feature>
<feature type="compositionally biased region" description="Basic and acidic residues" evidence="1">
    <location>
        <begin position="458"/>
        <end position="491"/>
    </location>
</feature>
<feature type="region of interest" description="Disordered" evidence="1">
    <location>
        <begin position="198"/>
        <end position="602"/>
    </location>
</feature>
<evidence type="ECO:0000256" key="1">
    <source>
        <dbReference type="SAM" id="MobiDB-lite"/>
    </source>
</evidence>
<feature type="compositionally biased region" description="Low complexity" evidence="1">
    <location>
        <begin position="508"/>
        <end position="520"/>
    </location>
</feature>
<proteinExistence type="predicted"/>